<dbReference type="InterPro" id="IPR006015">
    <property type="entry name" value="Universal_stress_UspA"/>
</dbReference>
<evidence type="ECO:0000259" key="2">
    <source>
        <dbReference type="Pfam" id="PF00582"/>
    </source>
</evidence>
<dbReference type="eggNOG" id="COG0589">
    <property type="taxonomic scope" value="Bacteria"/>
</dbReference>
<evidence type="ECO:0000256" key="1">
    <source>
        <dbReference type="ARBA" id="ARBA00008791"/>
    </source>
</evidence>
<proteinExistence type="inferred from homology"/>
<organism evidence="3 4">
    <name type="scientific">Lentisphaera araneosa HTCC2155</name>
    <dbReference type="NCBI Taxonomy" id="313628"/>
    <lineage>
        <taxon>Bacteria</taxon>
        <taxon>Pseudomonadati</taxon>
        <taxon>Lentisphaerota</taxon>
        <taxon>Lentisphaeria</taxon>
        <taxon>Lentisphaerales</taxon>
        <taxon>Lentisphaeraceae</taxon>
        <taxon>Lentisphaera</taxon>
    </lineage>
</organism>
<accession>A6DHG7</accession>
<feature type="domain" description="UspA" evidence="2">
    <location>
        <begin position="149"/>
        <end position="293"/>
    </location>
</feature>
<dbReference type="Proteomes" id="UP000004947">
    <property type="component" value="Unassembled WGS sequence"/>
</dbReference>
<dbReference type="RefSeq" id="WP_007277352.1">
    <property type="nucleotide sequence ID" value="NZ_ABCK01000003.1"/>
</dbReference>
<evidence type="ECO:0000313" key="4">
    <source>
        <dbReference type="Proteomes" id="UP000004947"/>
    </source>
</evidence>
<keyword evidence="4" id="KW-1185">Reference proteome</keyword>
<dbReference type="PANTHER" id="PTHR46268:SF6">
    <property type="entry name" value="UNIVERSAL STRESS PROTEIN UP12"/>
    <property type="match status" value="1"/>
</dbReference>
<dbReference type="CDD" id="cd00293">
    <property type="entry name" value="USP-like"/>
    <property type="match status" value="2"/>
</dbReference>
<dbReference type="PRINTS" id="PR01438">
    <property type="entry name" value="UNVRSLSTRESS"/>
</dbReference>
<sequence>MKNIETIIVGVTSKKQFSLAVREAQKLSELFGVLIYPVHIIEPLSVKLLHPTSTDETIDKMMMKLSDEIQRLYPDYGHHKIEAPLISVGNTAKELAHIAKKIGNSLIVVGRHSSGFRHMLGKSHAERLVKYAEGPVWIHPDKAFTGIPKKILCPVDFTTSCQKAAAEALSFAEQTGAKLEFVHVLPEVINYSDFDGYLSTNSGVTEITDDVFRKEAETQFRRLYNLLNIDEERHPQHVRFGDPSAQIHILAKEMKADLIVVSSSSNHKLEKMITGSTVRHIIHDAKVDVLVVK</sequence>
<name>A6DHG7_9BACT</name>
<reference evidence="3 4" key="1">
    <citation type="journal article" date="2010" name="J. Bacteriol.">
        <title>Genome sequence of Lentisphaera araneosa HTCC2155T, the type species of the order Lentisphaerales in the phylum Lentisphaerae.</title>
        <authorList>
            <person name="Thrash J.C."/>
            <person name="Cho J.C."/>
            <person name="Vergin K.L."/>
            <person name="Morris R.M."/>
            <person name="Giovannoni S.J."/>
        </authorList>
    </citation>
    <scope>NUCLEOTIDE SEQUENCE [LARGE SCALE GENOMIC DNA]</scope>
    <source>
        <strain evidence="3 4">HTCC2155</strain>
    </source>
</reference>
<dbReference type="EMBL" id="ABCK01000003">
    <property type="protein sequence ID" value="EDM29050.1"/>
    <property type="molecule type" value="Genomic_DNA"/>
</dbReference>
<gene>
    <name evidence="3" type="ORF">LNTAR_14577</name>
</gene>
<comment type="similarity">
    <text evidence="1">Belongs to the universal stress protein A family.</text>
</comment>
<comment type="caution">
    <text evidence="3">The sequence shown here is derived from an EMBL/GenBank/DDBJ whole genome shotgun (WGS) entry which is preliminary data.</text>
</comment>
<dbReference type="Pfam" id="PF00582">
    <property type="entry name" value="Usp"/>
    <property type="match status" value="2"/>
</dbReference>
<dbReference type="InterPro" id="IPR006016">
    <property type="entry name" value="UspA"/>
</dbReference>
<feature type="domain" description="UspA" evidence="2">
    <location>
        <begin position="5"/>
        <end position="138"/>
    </location>
</feature>
<evidence type="ECO:0000313" key="3">
    <source>
        <dbReference type="EMBL" id="EDM29050.1"/>
    </source>
</evidence>
<dbReference type="Gene3D" id="3.40.50.620">
    <property type="entry name" value="HUPs"/>
    <property type="match status" value="2"/>
</dbReference>
<dbReference type="AlphaFoldDB" id="A6DHG7"/>
<dbReference type="InterPro" id="IPR014729">
    <property type="entry name" value="Rossmann-like_a/b/a_fold"/>
</dbReference>
<dbReference type="PANTHER" id="PTHR46268">
    <property type="entry name" value="STRESS RESPONSE PROTEIN NHAX"/>
    <property type="match status" value="1"/>
</dbReference>
<protein>
    <submittedName>
        <fullName evidence="3">UspA</fullName>
    </submittedName>
</protein>
<dbReference type="SUPFAM" id="SSF52402">
    <property type="entry name" value="Adenine nucleotide alpha hydrolases-like"/>
    <property type="match status" value="2"/>
</dbReference>